<keyword evidence="3" id="KW-0732">Signal</keyword>
<evidence type="ECO:0000259" key="5">
    <source>
        <dbReference type="Pfam" id="PF04253"/>
    </source>
</evidence>
<evidence type="ECO:0000259" key="4">
    <source>
        <dbReference type="Pfam" id="PF02225"/>
    </source>
</evidence>
<comment type="similarity">
    <text evidence="1">Belongs to the peptidase M28 family. M28B subfamily.</text>
</comment>
<name>A0A3R9QK98_9BACT</name>
<evidence type="ECO:0000313" key="7">
    <source>
        <dbReference type="EMBL" id="RSL18545.1"/>
    </source>
</evidence>
<reference evidence="7 8" key="1">
    <citation type="submission" date="2018-12" db="EMBL/GenBank/DDBJ databases">
        <title>Sequencing of bacterial isolates from soil warming experiment in Harvard Forest, Massachusetts, USA.</title>
        <authorList>
            <person name="Deangelis K."/>
        </authorList>
    </citation>
    <scope>NUCLEOTIDE SEQUENCE [LARGE SCALE GENOMIC DNA]</scope>
    <source>
        <strain evidence="7 8">EB153</strain>
    </source>
</reference>
<feature type="domain" description="Peptidase M28" evidence="6">
    <location>
        <begin position="361"/>
        <end position="568"/>
    </location>
</feature>
<dbReference type="Pfam" id="PF02225">
    <property type="entry name" value="PA"/>
    <property type="match status" value="1"/>
</dbReference>
<dbReference type="Proteomes" id="UP000269669">
    <property type="component" value="Unassembled WGS sequence"/>
</dbReference>
<dbReference type="FunFam" id="3.40.630.10:FF:000101">
    <property type="entry name" value="N-acetylated alpha-linked acidic dipeptidase like 1"/>
    <property type="match status" value="1"/>
</dbReference>
<dbReference type="Gene3D" id="3.40.630.10">
    <property type="entry name" value="Zn peptidases"/>
    <property type="match status" value="1"/>
</dbReference>
<dbReference type="OrthoDB" id="233977at2"/>
<dbReference type="InterPro" id="IPR007365">
    <property type="entry name" value="TFR-like_dimer_dom"/>
</dbReference>
<dbReference type="AlphaFoldDB" id="A0A3R9QK98"/>
<dbReference type="SUPFAM" id="SSF53187">
    <property type="entry name" value="Zn-dependent exopeptidases"/>
    <property type="match status" value="1"/>
</dbReference>
<dbReference type="InterPro" id="IPR046450">
    <property type="entry name" value="PA_dom_sf"/>
</dbReference>
<protein>
    <submittedName>
        <fullName evidence="7">N-acetylated-alpha-linked acidic dipeptidase</fullName>
    </submittedName>
</protein>
<dbReference type="InterPro" id="IPR003137">
    <property type="entry name" value="PA_domain"/>
</dbReference>
<feature type="chain" id="PRO_5018605258" evidence="3">
    <location>
        <begin position="37"/>
        <end position="742"/>
    </location>
</feature>
<dbReference type="Pfam" id="PF04389">
    <property type="entry name" value="Peptidase_M28"/>
    <property type="match status" value="1"/>
</dbReference>
<sequence>MRYAKSSDHFTPLRLFLNRLRTFSCLLPLAAIAASAQPPQVFGYRDFTQQAKWDSVFMAVPDAKLAGQHLKTLTSAPHWASSPEDYATAVYVADKFKAAGLQTEIVPYKVLLNKPVSILIEAFDANGKQLMSGPTPEHVDPKKHGGDPFQDDPRILPAFNGSSPSGDVTGEVVYANYGELADFKKLAEMGISVKDKIVLVRYGANFRGVKVYIAQQYGAKGVLIYSDPADDGYFRGDTYPKGPFRPDSAVQRGSVQFLPIYPGDPETPGIASTPDLPDSQRIPADKLQNNQPSIPVNPLSYKDAAPILKCLGGAESPRNWQGALPFTYHLGAGGPANASTSKVTVHMHLEQDTALRTIWDVIGKIPGTDPAQKDDWIVAGNHRDAWVYGAVDPNSGTAAMLETVHGLGDLLKQGWKPKRTIVIGSWDAEEEGLMGSTEWAEQHAKELNHAVAYFNTDVGVAGPDFGAAAVPSLKQFVREVTKEVPSPKGGTVYEQWKKTQEANERTGDASTRGGPSRFNAQVENDVRVRDLGSGSDYTPFIQHLGVPSTDIGSEGPYGVYHSVFDNYNWFTKFADPTFVYEQQQARVFGLEVLHMADADVLPYDYQLYGKEIVNYLETAQKRAATAKLTLDFTAALAAANRFAAAGTAIRTRQTAPPTHAAALNQSLRGAETALLNPEGLPKRPWYKHTIYAPGEFTGYAAVVIPGVTEGIEAADASRAQTQLTSLADALNRSAAILESAAK</sequence>
<feature type="signal peptide" evidence="3">
    <location>
        <begin position="1"/>
        <end position="36"/>
    </location>
</feature>
<dbReference type="InterPro" id="IPR007484">
    <property type="entry name" value="Peptidase_M28"/>
</dbReference>
<dbReference type="SUPFAM" id="SSF52025">
    <property type="entry name" value="PA domain"/>
    <property type="match status" value="1"/>
</dbReference>
<dbReference type="CDD" id="cd02121">
    <property type="entry name" value="PA_GCPII_like"/>
    <property type="match status" value="1"/>
</dbReference>
<keyword evidence="8" id="KW-1185">Reference proteome</keyword>
<comment type="caution">
    <text evidence="7">The sequence shown here is derived from an EMBL/GenBank/DDBJ whole genome shotgun (WGS) entry which is preliminary data.</text>
</comment>
<feature type="region of interest" description="Disordered" evidence="2">
    <location>
        <begin position="499"/>
        <end position="518"/>
    </location>
</feature>
<feature type="domain" description="PA" evidence="4">
    <location>
        <begin position="168"/>
        <end position="252"/>
    </location>
</feature>
<dbReference type="Gene3D" id="1.20.930.40">
    <property type="entry name" value="Transferrin receptor-like, dimerisation domain"/>
    <property type="match status" value="1"/>
</dbReference>
<dbReference type="PANTHER" id="PTHR10404">
    <property type="entry name" value="N-ACETYLATED-ALPHA-LINKED ACIDIC DIPEPTIDASE"/>
    <property type="match status" value="1"/>
</dbReference>
<dbReference type="InterPro" id="IPR039373">
    <property type="entry name" value="Peptidase_M28B"/>
</dbReference>
<dbReference type="InterPro" id="IPR036757">
    <property type="entry name" value="TFR-like_dimer_dom_sf"/>
</dbReference>
<dbReference type="CDD" id="cd08022">
    <property type="entry name" value="M28_PSMA_like"/>
    <property type="match status" value="1"/>
</dbReference>
<dbReference type="EMBL" id="RSDW01000001">
    <property type="protein sequence ID" value="RSL18545.1"/>
    <property type="molecule type" value="Genomic_DNA"/>
</dbReference>
<evidence type="ECO:0000256" key="1">
    <source>
        <dbReference type="ARBA" id="ARBA00005634"/>
    </source>
</evidence>
<dbReference type="Pfam" id="PF04253">
    <property type="entry name" value="TFR_dimer"/>
    <property type="match status" value="1"/>
</dbReference>
<evidence type="ECO:0000256" key="3">
    <source>
        <dbReference type="SAM" id="SignalP"/>
    </source>
</evidence>
<evidence type="ECO:0000259" key="6">
    <source>
        <dbReference type="Pfam" id="PF04389"/>
    </source>
</evidence>
<gene>
    <name evidence="7" type="ORF">EDE15_4134</name>
</gene>
<organism evidence="7 8">
    <name type="scientific">Edaphobacter aggregans</name>
    <dbReference type="NCBI Taxonomy" id="570835"/>
    <lineage>
        <taxon>Bacteria</taxon>
        <taxon>Pseudomonadati</taxon>
        <taxon>Acidobacteriota</taxon>
        <taxon>Terriglobia</taxon>
        <taxon>Terriglobales</taxon>
        <taxon>Acidobacteriaceae</taxon>
        <taxon>Edaphobacter</taxon>
    </lineage>
</organism>
<evidence type="ECO:0000256" key="2">
    <source>
        <dbReference type="SAM" id="MobiDB-lite"/>
    </source>
</evidence>
<dbReference type="Gene3D" id="3.50.30.30">
    <property type="match status" value="1"/>
</dbReference>
<dbReference type="SUPFAM" id="SSF47672">
    <property type="entry name" value="Transferrin receptor-like dimerisation domain"/>
    <property type="match status" value="1"/>
</dbReference>
<dbReference type="PANTHER" id="PTHR10404:SF46">
    <property type="entry name" value="VACUOLAR PROTEIN SORTING-ASSOCIATED PROTEIN 70"/>
    <property type="match status" value="1"/>
</dbReference>
<evidence type="ECO:0000313" key="8">
    <source>
        <dbReference type="Proteomes" id="UP000269669"/>
    </source>
</evidence>
<accession>A0A3R9QK98</accession>
<feature type="domain" description="Transferrin receptor-like dimerisation" evidence="5">
    <location>
        <begin position="638"/>
        <end position="737"/>
    </location>
</feature>
<proteinExistence type="inferred from homology"/>